<dbReference type="Gene3D" id="3.40.50.970">
    <property type="match status" value="2"/>
</dbReference>
<dbReference type="Pfam" id="PF02776">
    <property type="entry name" value="TPP_enzyme_N"/>
    <property type="match status" value="1"/>
</dbReference>
<dbReference type="GO" id="GO:0050660">
    <property type="term" value="F:flavin adenine dinucleotide binding"/>
    <property type="evidence" value="ECO:0007669"/>
    <property type="project" value="TreeGrafter"/>
</dbReference>
<dbReference type="Pfam" id="PF02775">
    <property type="entry name" value="TPP_enzyme_C"/>
    <property type="match status" value="1"/>
</dbReference>
<proteinExistence type="inferred from homology"/>
<dbReference type="EMBL" id="FMJD01000005">
    <property type="protein sequence ID" value="SCM75286.1"/>
    <property type="molecule type" value="Genomic_DNA"/>
</dbReference>
<sequence length="569" mass="61600">MIVGPGGLCSEFPILSPSIACRTGGQILIDQLVRQGVERLTCVPGESYLAALDALHDGPIDVLVCRNEAGATMMAEAYGKLTGKPGICFVTRAPGATNAAPGLHIAEHDSTPLILFVGQAERGVLERGCFQEMDYKAVFGSIAKWVVEIDDPARIPELIARAFRVAMQGRPGPVVVSLPEDMLTETAEVADAPLVEPVEIWPGLADLARLQKLVWEARRPLVILGGSRWSERARREVIRFAERFDLPVATSFRRANLFPADHPNYAGDLGLGPNPKLAARVREADVLLVIGGRLSESPSSSYTLIDIPRPKQTLIHVYADPEEIGRVYQPALGIVASPHAFASALSTVHPPVEIPWSAETRAARADFLAWTDKPTVLPGDFQYGEAMVWLREHLPPETIVANGAGNYAIWVHRYWRYSSFTGQLAPTSGSVGYSVPAGVMAKRQFPDRPVVVFAGDGCFLMNGQEFATAVQYDIAVVVIVVDNAMYGTIRMHQEREYPGRVSATSLSNPDFAALARAYGGHGETVRTTAEFAPAFERAMASGKPAIVHCFLDPQAVTPAKTLDQFAGRA</sequence>
<dbReference type="InterPro" id="IPR012000">
    <property type="entry name" value="Thiamin_PyroP_enz_cen_dom"/>
</dbReference>
<feature type="domain" description="Thiamine pyrophosphate enzyme TPP-binding" evidence="5">
    <location>
        <begin position="403"/>
        <end position="549"/>
    </location>
</feature>
<dbReference type="GO" id="GO:0000287">
    <property type="term" value="F:magnesium ion binding"/>
    <property type="evidence" value="ECO:0007669"/>
    <property type="project" value="InterPro"/>
</dbReference>
<dbReference type="InterPro" id="IPR011766">
    <property type="entry name" value="TPP_enzyme_TPP-bd"/>
</dbReference>
<dbReference type="GO" id="GO:0005948">
    <property type="term" value="C:acetolactate synthase complex"/>
    <property type="evidence" value="ECO:0007669"/>
    <property type="project" value="TreeGrafter"/>
</dbReference>
<dbReference type="AlphaFoldDB" id="A0A212LCK0"/>
<dbReference type="Pfam" id="PF00205">
    <property type="entry name" value="TPP_enzyme_M"/>
    <property type="match status" value="1"/>
</dbReference>
<dbReference type="GO" id="GO:0030976">
    <property type="term" value="F:thiamine pyrophosphate binding"/>
    <property type="evidence" value="ECO:0007669"/>
    <property type="project" value="InterPro"/>
</dbReference>
<dbReference type="CDD" id="cd07035">
    <property type="entry name" value="TPP_PYR_POX_like"/>
    <property type="match status" value="1"/>
</dbReference>
<dbReference type="InterPro" id="IPR029061">
    <property type="entry name" value="THDP-binding"/>
</dbReference>
<gene>
    <name evidence="7" type="ORF">KL86PLE_130687</name>
</gene>
<evidence type="ECO:0000256" key="1">
    <source>
        <dbReference type="ARBA" id="ARBA00007812"/>
    </source>
</evidence>
<dbReference type="GO" id="GO:0003984">
    <property type="term" value="F:acetolactate synthase activity"/>
    <property type="evidence" value="ECO:0007669"/>
    <property type="project" value="TreeGrafter"/>
</dbReference>
<dbReference type="GO" id="GO:0009099">
    <property type="term" value="P:L-valine biosynthetic process"/>
    <property type="evidence" value="ECO:0007669"/>
    <property type="project" value="TreeGrafter"/>
</dbReference>
<evidence type="ECO:0000256" key="3">
    <source>
        <dbReference type="RuleBase" id="RU362132"/>
    </source>
</evidence>
<feature type="domain" description="Thiamine pyrophosphate enzyme N-terminal TPP-binding" evidence="6">
    <location>
        <begin position="22"/>
        <end position="137"/>
    </location>
</feature>
<comment type="similarity">
    <text evidence="1 3">Belongs to the TPP enzyme family.</text>
</comment>
<dbReference type="PANTHER" id="PTHR18968:SF120">
    <property type="entry name" value="ACETOLACTATE SYNTHASE LARGE SUBUNIT"/>
    <property type="match status" value="1"/>
</dbReference>
<evidence type="ECO:0000313" key="7">
    <source>
        <dbReference type="EMBL" id="SCM75286.1"/>
    </source>
</evidence>
<dbReference type="NCBIfam" id="NF006052">
    <property type="entry name" value="PRK08199.1"/>
    <property type="match status" value="1"/>
</dbReference>
<dbReference type="CDD" id="cd00568">
    <property type="entry name" value="TPP_enzymes"/>
    <property type="match status" value="1"/>
</dbReference>
<evidence type="ECO:0000259" key="6">
    <source>
        <dbReference type="Pfam" id="PF02776"/>
    </source>
</evidence>
<keyword evidence="2 3" id="KW-0786">Thiamine pyrophosphate</keyword>
<dbReference type="FunFam" id="3.40.50.970:FF:000007">
    <property type="entry name" value="Acetolactate synthase"/>
    <property type="match status" value="1"/>
</dbReference>
<accession>A0A212LCK0</accession>
<feature type="domain" description="Thiamine pyrophosphate enzyme central" evidence="4">
    <location>
        <begin position="208"/>
        <end position="345"/>
    </location>
</feature>
<organism evidence="7">
    <name type="scientific">uncultured Pleomorphomonas sp</name>
    <dbReference type="NCBI Taxonomy" id="442121"/>
    <lineage>
        <taxon>Bacteria</taxon>
        <taxon>Pseudomonadati</taxon>
        <taxon>Pseudomonadota</taxon>
        <taxon>Alphaproteobacteria</taxon>
        <taxon>Hyphomicrobiales</taxon>
        <taxon>Pleomorphomonadaceae</taxon>
        <taxon>Pleomorphomonas</taxon>
        <taxon>environmental samples</taxon>
    </lineage>
</organism>
<dbReference type="InterPro" id="IPR029035">
    <property type="entry name" value="DHS-like_NAD/FAD-binding_dom"/>
</dbReference>
<evidence type="ECO:0000259" key="5">
    <source>
        <dbReference type="Pfam" id="PF02775"/>
    </source>
</evidence>
<evidence type="ECO:0000256" key="2">
    <source>
        <dbReference type="ARBA" id="ARBA00023052"/>
    </source>
</evidence>
<reference evidence="7" key="1">
    <citation type="submission" date="2016-08" db="EMBL/GenBank/DDBJ databases">
        <authorList>
            <person name="Seilhamer J.J."/>
        </authorList>
    </citation>
    <scope>NUCLEOTIDE SEQUENCE</scope>
    <source>
        <strain evidence="7">86</strain>
    </source>
</reference>
<dbReference type="SUPFAM" id="SSF52467">
    <property type="entry name" value="DHS-like NAD/FAD-binding domain"/>
    <property type="match status" value="1"/>
</dbReference>
<name>A0A212LCK0_9HYPH</name>
<dbReference type="Gene3D" id="3.40.50.1220">
    <property type="entry name" value="TPP-binding domain"/>
    <property type="match status" value="1"/>
</dbReference>
<dbReference type="PANTHER" id="PTHR18968">
    <property type="entry name" value="THIAMINE PYROPHOSPHATE ENZYMES"/>
    <property type="match status" value="1"/>
</dbReference>
<protein>
    <submittedName>
        <fullName evidence="7">Thiamine pyrophosphate protein</fullName>
    </submittedName>
</protein>
<dbReference type="SUPFAM" id="SSF52518">
    <property type="entry name" value="Thiamin diphosphate-binding fold (THDP-binding)"/>
    <property type="match status" value="2"/>
</dbReference>
<dbReference type="InterPro" id="IPR012001">
    <property type="entry name" value="Thiamin_PyroP_enz_TPP-bd_dom"/>
</dbReference>
<dbReference type="InterPro" id="IPR045229">
    <property type="entry name" value="TPP_enz"/>
</dbReference>
<dbReference type="GO" id="GO:0009097">
    <property type="term" value="P:isoleucine biosynthetic process"/>
    <property type="evidence" value="ECO:0007669"/>
    <property type="project" value="TreeGrafter"/>
</dbReference>
<evidence type="ECO:0000259" key="4">
    <source>
        <dbReference type="Pfam" id="PF00205"/>
    </source>
</evidence>